<reference evidence="2 3" key="1">
    <citation type="submission" date="2016-07" db="EMBL/GenBank/DDBJ databases">
        <title>Pervasive Adenine N6-methylation of Active Genes in Fungi.</title>
        <authorList>
            <consortium name="DOE Joint Genome Institute"/>
            <person name="Mondo S.J."/>
            <person name="Dannebaum R.O."/>
            <person name="Kuo R.C."/>
            <person name="Labutti K."/>
            <person name="Haridas S."/>
            <person name="Kuo A."/>
            <person name="Salamov A."/>
            <person name="Ahrendt S.R."/>
            <person name="Lipzen A."/>
            <person name="Sullivan W."/>
            <person name="Andreopoulos W.B."/>
            <person name="Clum A."/>
            <person name="Lindquist E."/>
            <person name="Daum C."/>
            <person name="Ramamoorthy G.K."/>
            <person name="Gryganskyi A."/>
            <person name="Culley D."/>
            <person name="Magnuson J.K."/>
            <person name="James T.Y."/>
            <person name="O'Malley M.A."/>
            <person name="Stajich J.E."/>
            <person name="Spatafora J.W."/>
            <person name="Visel A."/>
            <person name="Grigoriev I.V."/>
        </authorList>
    </citation>
    <scope>NUCLEOTIDE SEQUENCE [LARGE SCALE GENOMIC DNA]</scope>
    <source>
        <strain evidence="2 3">CBS 115471</strain>
    </source>
</reference>
<dbReference type="STRING" id="1231657.A0A1Y1YH62"/>
<proteinExistence type="predicted"/>
<dbReference type="PANTHER" id="PTHR35395:SF1">
    <property type="entry name" value="DUF6536 DOMAIN-CONTAINING PROTEIN"/>
    <property type="match status" value="1"/>
</dbReference>
<evidence type="ECO:0000256" key="1">
    <source>
        <dbReference type="SAM" id="Phobius"/>
    </source>
</evidence>
<comment type="caution">
    <text evidence="2">The sequence shown here is derived from an EMBL/GenBank/DDBJ whole genome shotgun (WGS) entry which is preliminary data.</text>
</comment>
<keyword evidence="1" id="KW-1133">Transmembrane helix</keyword>
<dbReference type="Proteomes" id="UP000193144">
    <property type="component" value="Unassembled WGS sequence"/>
</dbReference>
<keyword evidence="1" id="KW-0472">Membrane</keyword>
<sequence length="221" mass="24666">MRQWGTSSDELLTISSSTLTNAFMVNVPQIVLSFSYLALNSICTTMASATEWNELARTRKGLRVTRPDGKQRSTYFLQLPYTWALPLMITSGILHWLLSQGFFLVRLDVIDRNNVVLREESKSAYGFSRLSFLIFLVITLVLACVIGSAGLRTMRQRIPFAASCSLVISAACHPPKDEQDPQLKEVKWGAVDEVDEEGFGHCSVTAREVKKGGLVRGKAYR</sequence>
<accession>A0A1Y1YH62</accession>
<gene>
    <name evidence="2" type="ORF">BCR34DRAFT_173420</name>
</gene>
<keyword evidence="1" id="KW-0812">Transmembrane</keyword>
<evidence type="ECO:0000313" key="3">
    <source>
        <dbReference type="Proteomes" id="UP000193144"/>
    </source>
</evidence>
<feature type="transmembrane region" description="Helical" evidence="1">
    <location>
        <begin position="130"/>
        <end position="151"/>
    </location>
</feature>
<organism evidence="2 3">
    <name type="scientific">Clohesyomyces aquaticus</name>
    <dbReference type="NCBI Taxonomy" id="1231657"/>
    <lineage>
        <taxon>Eukaryota</taxon>
        <taxon>Fungi</taxon>
        <taxon>Dikarya</taxon>
        <taxon>Ascomycota</taxon>
        <taxon>Pezizomycotina</taxon>
        <taxon>Dothideomycetes</taxon>
        <taxon>Pleosporomycetidae</taxon>
        <taxon>Pleosporales</taxon>
        <taxon>Lindgomycetaceae</taxon>
        <taxon>Clohesyomyces</taxon>
    </lineage>
</organism>
<protein>
    <submittedName>
        <fullName evidence="2">Uncharacterized protein</fullName>
    </submittedName>
</protein>
<dbReference type="AlphaFoldDB" id="A0A1Y1YH62"/>
<dbReference type="EMBL" id="MCFA01000242">
    <property type="protein sequence ID" value="ORX97056.1"/>
    <property type="molecule type" value="Genomic_DNA"/>
</dbReference>
<feature type="transmembrane region" description="Helical" evidence="1">
    <location>
        <begin position="74"/>
        <end position="98"/>
    </location>
</feature>
<name>A0A1Y1YH62_9PLEO</name>
<dbReference type="OrthoDB" id="5429634at2759"/>
<keyword evidence="3" id="KW-1185">Reference proteome</keyword>
<evidence type="ECO:0000313" key="2">
    <source>
        <dbReference type="EMBL" id="ORX97056.1"/>
    </source>
</evidence>
<dbReference type="PANTHER" id="PTHR35395">
    <property type="entry name" value="DUF6536 DOMAIN-CONTAINING PROTEIN"/>
    <property type="match status" value="1"/>
</dbReference>